<keyword evidence="1" id="KW-0812">Transmembrane</keyword>
<keyword evidence="3" id="KW-1185">Reference proteome</keyword>
<sequence>MNTTPNQGLGLPWWAIIGLALLAVPRVVLHDLHLIDEGTWLNALFVWVPPIVWITVVVAKRIPRPFVALLSVGVVYGLLLAGGHLLFWDQAFPAGNPQLGGNLADIDPVAQSLIFKTFATFSSGVTGTLVGVICGLIATGLSKLIYRSPHTGGSST</sequence>
<dbReference type="RefSeq" id="WP_343959297.1">
    <property type="nucleotide sequence ID" value="NZ_BAAAMN010000049.1"/>
</dbReference>
<organism evidence="2 3">
    <name type="scientific">Yaniella flava</name>
    <dbReference type="NCBI Taxonomy" id="287930"/>
    <lineage>
        <taxon>Bacteria</taxon>
        <taxon>Bacillati</taxon>
        <taxon>Actinomycetota</taxon>
        <taxon>Actinomycetes</taxon>
        <taxon>Micrococcales</taxon>
        <taxon>Micrococcaceae</taxon>
        <taxon>Yaniella</taxon>
    </lineage>
</organism>
<evidence type="ECO:0000313" key="3">
    <source>
        <dbReference type="Proteomes" id="UP001501461"/>
    </source>
</evidence>
<feature type="transmembrane region" description="Helical" evidence="1">
    <location>
        <begin position="66"/>
        <end position="87"/>
    </location>
</feature>
<accession>A0ABN2UUS9</accession>
<feature type="transmembrane region" description="Helical" evidence="1">
    <location>
        <begin position="118"/>
        <end position="141"/>
    </location>
</feature>
<keyword evidence="1" id="KW-0472">Membrane</keyword>
<comment type="caution">
    <text evidence="2">The sequence shown here is derived from an EMBL/GenBank/DDBJ whole genome shotgun (WGS) entry which is preliminary data.</text>
</comment>
<feature type="transmembrane region" description="Helical" evidence="1">
    <location>
        <begin position="9"/>
        <end position="28"/>
    </location>
</feature>
<feature type="transmembrane region" description="Helical" evidence="1">
    <location>
        <begin position="40"/>
        <end position="59"/>
    </location>
</feature>
<gene>
    <name evidence="2" type="ORF">GCM10009720_25450</name>
</gene>
<evidence type="ECO:0000313" key="2">
    <source>
        <dbReference type="EMBL" id="GAA2043474.1"/>
    </source>
</evidence>
<protein>
    <submittedName>
        <fullName evidence="2">Uncharacterized protein</fullName>
    </submittedName>
</protein>
<keyword evidence="1" id="KW-1133">Transmembrane helix</keyword>
<reference evidence="2 3" key="1">
    <citation type="journal article" date="2019" name="Int. J. Syst. Evol. Microbiol.">
        <title>The Global Catalogue of Microorganisms (GCM) 10K type strain sequencing project: providing services to taxonomists for standard genome sequencing and annotation.</title>
        <authorList>
            <consortium name="The Broad Institute Genomics Platform"/>
            <consortium name="The Broad Institute Genome Sequencing Center for Infectious Disease"/>
            <person name="Wu L."/>
            <person name="Ma J."/>
        </authorList>
    </citation>
    <scope>NUCLEOTIDE SEQUENCE [LARGE SCALE GENOMIC DNA]</scope>
    <source>
        <strain evidence="2 3">JCM 13595</strain>
    </source>
</reference>
<dbReference type="Proteomes" id="UP001501461">
    <property type="component" value="Unassembled WGS sequence"/>
</dbReference>
<evidence type="ECO:0000256" key="1">
    <source>
        <dbReference type="SAM" id="Phobius"/>
    </source>
</evidence>
<dbReference type="EMBL" id="BAAAMN010000049">
    <property type="protein sequence ID" value="GAA2043474.1"/>
    <property type="molecule type" value="Genomic_DNA"/>
</dbReference>
<proteinExistence type="predicted"/>
<name>A0ABN2UUS9_9MICC</name>